<evidence type="ECO:0000256" key="1">
    <source>
        <dbReference type="ARBA" id="ARBA00023125"/>
    </source>
</evidence>
<dbReference type="Pfam" id="PF00440">
    <property type="entry name" value="TetR_N"/>
    <property type="match status" value="1"/>
</dbReference>
<evidence type="ECO:0000256" key="2">
    <source>
        <dbReference type="PROSITE-ProRule" id="PRU00335"/>
    </source>
</evidence>
<reference evidence="4 5" key="1">
    <citation type="submission" date="2020-05" db="EMBL/GenBank/DDBJ databases">
        <title>Description of Pedobacter foliorum sp. nov.</title>
        <authorList>
            <person name="Qi S."/>
            <person name="Carlier A."/>
            <person name="Cnockaert M."/>
            <person name="Vandamme P."/>
        </authorList>
    </citation>
    <scope>NUCLEOTIDE SEQUENCE [LARGE SCALE GENOMIC DNA]</scope>
    <source>
        <strain evidence="4 5">LMG 31300</strain>
    </source>
</reference>
<dbReference type="Proteomes" id="UP000762110">
    <property type="component" value="Unassembled WGS sequence"/>
</dbReference>
<dbReference type="SUPFAM" id="SSF46689">
    <property type="entry name" value="Homeodomain-like"/>
    <property type="match status" value="1"/>
</dbReference>
<dbReference type="PRINTS" id="PR00455">
    <property type="entry name" value="HTHTETR"/>
</dbReference>
<dbReference type="EMBL" id="JABMKV010000002">
    <property type="protein sequence ID" value="NQX31440.1"/>
    <property type="molecule type" value="Genomic_DNA"/>
</dbReference>
<protein>
    <submittedName>
        <fullName evidence="4">TetR/AcrR family transcriptional regulator</fullName>
    </submittedName>
</protein>
<evidence type="ECO:0000259" key="3">
    <source>
        <dbReference type="PROSITE" id="PS50977"/>
    </source>
</evidence>
<proteinExistence type="predicted"/>
<name>A0ABX2DBW9_9SPHI</name>
<organism evidence="4 5">
    <name type="scientific">Pedobacter boryungensis</name>
    <dbReference type="NCBI Taxonomy" id="869962"/>
    <lineage>
        <taxon>Bacteria</taxon>
        <taxon>Pseudomonadati</taxon>
        <taxon>Bacteroidota</taxon>
        <taxon>Sphingobacteriia</taxon>
        <taxon>Sphingobacteriales</taxon>
        <taxon>Sphingobacteriaceae</taxon>
        <taxon>Pedobacter</taxon>
    </lineage>
</organism>
<keyword evidence="1 2" id="KW-0238">DNA-binding</keyword>
<sequence length="209" mass="24015">MEKTDKKTDILRAAEMLFSEFGFEGTSTRQIAKESGANMAMINYYFGSKEGVFLEIMEGRISGHKTTLNAISELQVSPVDKLMRVIDQYTQKIFSNVCFHRMMQRELSLGQRPEIYAKIKDAIRENRKVIEKIFEDGVKEGFFKEVDGRMLVATIFGAISSVSSQPDKVIDDPNFDIDNDEQREELRQRLSAFLQHLVQSYIIIPKNDN</sequence>
<dbReference type="InterPro" id="IPR036271">
    <property type="entry name" value="Tet_transcr_reg_TetR-rel_C_sf"/>
</dbReference>
<evidence type="ECO:0000313" key="5">
    <source>
        <dbReference type="Proteomes" id="UP000762110"/>
    </source>
</evidence>
<accession>A0ABX2DBW9</accession>
<dbReference type="InterPro" id="IPR050109">
    <property type="entry name" value="HTH-type_TetR-like_transc_reg"/>
</dbReference>
<dbReference type="PANTHER" id="PTHR30328">
    <property type="entry name" value="TRANSCRIPTIONAL REPRESSOR"/>
    <property type="match status" value="1"/>
</dbReference>
<dbReference type="PANTHER" id="PTHR30328:SF54">
    <property type="entry name" value="HTH-TYPE TRANSCRIPTIONAL REPRESSOR SCO4008"/>
    <property type="match status" value="1"/>
</dbReference>
<dbReference type="InterPro" id="IPR023772">
    <property type="entry name" value="DNA-bd_HTH_TetR-type_CS"/>
</dbReference>
<dbReference type="Gene3D" id="1.10.357.10">
    <property type="entry name" value="Tetracycline Repressor, domain 2"/>
    <property type="match status" value="1"/>
</dbReference>
<dbReference type="InterPro" id="IPR009057">
    <property type="entry name" value="Homeodomain-like_sf"/>
</dbReference>
<dbReference type="SUPFAM" id="SSF48498">
    <property type="entry name" value="Tetracyclin repressor-like, C-terminal domain"/>
    <property type="match status" value="1"/>
</dbReference>
<dbReference type="RefSeq" id="WP_173270543.1">
    <property type="nucleotide sequence ID" value="NZ_JABMKV010000002.1"/>
</dbReference>
<dbReference type="InterPro" id="IPR001647">
    <property type="entry name" value="HTH_TetR"/>
</dbReference>
<feature type="DNA-binding region" description="H-T-H motif" evidence="2">
    <location>
        <begin position="27"/>
        <end position="46"/>
    </location>
</feature>
<dbReference type="Pfam" id="PF17932">
    <property type="entry name" value="TetR_C_24"/>
    <property type="match status" value="1"/>
</dbReference>
<feature type="domain" description="HTH tetR-type" evidence="3">
    <location>
        <begin position="4"/>
        <end position="64"/>
    </location>
</feature>
<comment type="caution">
    <text evidence="4">The sequence shown here is derived from an EMBL/GenBank/DDBJ whole genome shotgun (WGS) entry which is preliminary data.</text>
</comment>
<dbReference type="PROSITE" id="PS01081">
    <property type="entry name" value="HTH_TETR_1"/>
    <property type="match status" value="1"/>
</dbReference>
<dbReference type="PROSITE" id="PS50977">
    <property type="entry name" value="HTH_TETR_2"/>
    <property type="match status" value="1"/>
</dbReference>
<dbReference type="InterPro" id="IPR041490">
    <property type="entry name" value="KstR2_TetR_C"/>
</dbReference>
<evidence type="ECO:0000313" key="4">
    <source>
        <dbReference type="EMBL" id="NQX31440.1"/>
    </source>
</evidence>
<gene>
    <name evidence="4" type="ORF">HQN85_06875</name>
</gene>
<keyword evidence="5" id="KW-1185">Reference proteome</keyword>